<protein>
    <submittedName>
        <fullName evidence="4">Phosphate transport system ATP-binding protein</fullName>
    </submittedName>
</protein>
<evidence type="ECO:0000313" key="5">
    <source>
        <dbReference type="Proteomes" id="UP000543224"/>
    </source>
</evidence>
<accession>A0A6V8P388</accession>
<dbReference type="Proteomes" id="UP000543224">
    <property type="component" value="Unassembled WGS sequence"/>
</dbReference>
<dbReference type="CDD" id="cd03260">
    <property type="entry name" value="ABC_PstB_phosphate_transporter"/>
    <property type="match status" value="1"/>
</dbReference>
<keyword evidence="1" id="KW-0813">Transport</keyword>
<dbReference type="Gene3D" id="3.40.50.300">
    <property type="entry name" value="P-loop containing nucleotide triphosphate hydrolases"/>
    <property type="match status" value="1"/>
</dbReference>
<keyword evidence="4" id="KW-0067">ATP-binding</keyword>
<keyword evidence="4" id="KW-0547">Nucleotide-binding</keyword>
<evidence type="ECO:0000313" key="4">
    <source>
        <dbReference type="EMBL" id="GFP26310.1"/>
    </source>
</evidence>
<evidence type="ECO:0000256" key="1">
    <source>
        <dbReference type="ARBA" id="ARBA00022448"/>
    </source>
</evidence>
<dbReference type="InterPro" id="IPR017871">
    <property type="entry name" value="ABC_transporter-like_CS"/>
</dbReference>
<keyword evidence="2" id="KW-1278">Translocase</keyword>
<dbReference type="InterPro" id="IPR005670">
    <property type="entry name" value="PstB-like"/>
</dbReference>
<dbReference type="GO" id="GO:0016020">
    <property type="term" value="C:membrane"/>
    <property type="evidence" value="ECO:0007669"/>
    <property type="project" value="InterPro"/>
</dbReference>
<comment type="caution">
    <text evidence="4">The sequence shown here is derived from an EMBL/GenBank/DDBJ whole genome shotgun (WGS) entry which is preliminary data.</text>
</comment>
<proteinExistence type="predicted"/>
<evidence type="ECO:0000259" key="3">
    <source>
        <dbReference type="PROSITE" id="PS50893"/>
    </source>
</evidence>
<name>A0A6V8P388_9ACTN</name>
<dbReference type="PANTHER" id="PTHR43423">
    <property type="entry name" value="ABC TRANSPORTER I FAMILY MEMBER 17"/>
    <property type="match status" value="1"/>
</dbReference>
<dbReference type="PROSITE" id="PS00211">
    <property type="entry name" value="ABC_TRANSPORTER_1"/>
    <property type="match status" value="1"/>
</dbReference>
<dbReference type="InterPro" id="IPR027417">
    <property type="entry name" value="P-loop_NTPase"/>
</dbReference>
<feature type="non-terminal residue" evidence="4">
    <location>
        <position position="1"/>
    </location>
</feature>
<feature type="domain" description="ABC transporter" evidence="3">
    <location>
        <begin position="45"/>
        <end position="212"/>
    </location>
</feature>
<dbReference type="GO" id="GO:0035435">
    <property type="term" value="P:phosphate ion transmembrane transport"/>
    <property type="evidence" value="ECO:0007669"/>
    <property type="project" value="InterPro"/>
</dbReference>
<dbReference type="Pfam" id="PF00005">
    <property type="entry name" value="ABC_tran"/>
    <property type="match status" value="1"/>
</dbReference>
<feature type="non-terminal residue" evidence="4">
    <location>
        <position position="212"/>
    </location>
</feature>
<dbReference type="GO" id="GO:0005524">
    <property type="term" value="F:ATP binding"/>
    <property type="evidence" value="ECO:0007669"/>
    <property type="project" value="UniProtKB-KW"/>
</dbReference>
<dbReference type="PANTHER" id="PTHR43423:SF1">
    <property type="entry name" value="ABC TRANSPORTER I FAMILY MEMBER 17"/>
    <property type="match status" value="1"/>
</dbReference>
<dbReference type="GO" id="GO:0005315">
    <property type="term" value="F:phosphate transmembrane transporter activity"/>
    <property type="evidence" value="ECO:0007669"/>
    <property type="project" value="InterPro"/>
</dbReference>
<dbReference type="GO" id="GO:0016887">
    <property type="term" value="F:ATP hydrolysis activity"/>
    <property type="evidence" value="ECO:0007669"/>
    <property type="project" value="InterPro"/>
</dbReference>
<organism evidence="4 5">
    <name type="scientific">Candidatus Hakubella thermalkaliphila</name>
    <dbReference type="NCBI Taxonomy" id="2754717"/>
    <lineage>
        <taxon>Bacteria</taxon>
        <taxon>Bacillati</taxon>
        <taxon>Actinomycetota</taxon>
        <taxon>Actinomycetota incertae sedis</taxon>
        <taxon>Candidatus Hakubellales</taxon>
        <taxon>Candidatus Hakubellaceae</taxon>
        <taxon>Candidatus Hakubella</taxon>
    </lineage>
</organism>
<dbReference type="EMBL" id="BLRX01000513">
    <property type="protein sequence ID" value="GFP26310.1"/>
    <property type="molecule type" value="Genomic_DNA"/>
</dbReference>
<reference evidence="4 5" key="1">
    <citation type="journal article" date="2020" name="Front. Microbiol.">
        <title>Single-cell genomics of novel Actinobacteria with the Wood-Ljungdahl pathway discovered in a serpentinizing system.</title>
        <authorList>
            <person name="Merino N."/>
            <person name="Kawai M."/>
            <person name="Boyd E.S."/>
            <person name="Colman D.R."/>
            <person name="McGlynn S.E."/>
            <person name="Nealson K.H."/>
            <person name="Kurokawa K."/>
            <person name="Hongoh Y."/>
        </authorList>
    </citation>
    <scope>NUCLEOTIDE SEQUENCE [LARGE SCALE GENOMIC DNA]</scope>
    <source>
        <strain evidence="4 5">S25</strain>
    </source>
</reference>
<gene>
    <name evidence="4" type="ORF">HKBW3S25_01801</name>
</gene>
<sequence length="212" mass="23381">HVDGCGVCGRVDSLYRTDFRCHLSLCCGHRRRHQPINCLLFGNSVAVEDLSVWFGRHQVLKNVSLYAQPREVTALIGPSGCGKTTLLRCINRLHDLYSNATIHGKIMVGTENILGVKVDPVELRRRVGMIFQKPNPFPHLSIFENVAAGLRLPGLACGKAAAERVEACLRKAALWEEVKDSLDRPGTMLSGGQQQRLCIARALAIEPAVFLM</sequence>
<dbReference type="InterPro" id="IPR003439">
    <property type="entry name" value="ABC_transporter-like_ATP-bd"/>
</dbReference>
<evidence type="ECO:0000256" key="2">
    <source>
        <dbReference type="ARBA" id="ARBA00022967"/>
    </source>
</evidence>
<dbReference type="PROSITE" id="PS50893">
    <property type="entry name" value="ABC_TRANSPORTER_2"/>
    <property type="match status" value="1"/>
</dbReference>
<dbReference type="SUPFAM" id="SSF52540">
    <property type="entry name" value="P-loop containing nucleoside triphosphate hydrolases"/>
    <property type="match status" value="1"/>
</dbReference>
<dbReference type="AlphaFoldDB" id="A0A6V8P388"/>